<dbReference type="InterPro" id="IPR017476">
    <property type="entry name" value="UDP-Glc/GDP-Man"/>
</dbReference>
<dbReference type="InterPro" id="IPR014027">
    <property type="entry name" value="UDP-Glc/GDP-Man_DH_C"/>
</dbReference>
<organism evidence="5 6">
    <name type="scientific">Lysobacter capsici AZ78</name>
    <dbReference type="NCBI Taxonomy" id="1444315"/>
    <lineage>
        <taxon>Bacteria</taxon>
        <taxon>Pseudomonadati</taxon>
        <taxon>Pseudomonadota</taxon>
        <taxon>Gammaproteobacteria</taxon>
        <taxon>Lysobacterales</taxon>
        <taxon>Lysobacteraceae</taxon>
        <taxon>Lysobacter</taxon>
    </lineage>
</organism>
<dbReference type="FunFam" id="3.40.50.720:FF:000139">
    <property type="entry name" value="UDP-N-acetyl-D-mannosamine dehydrogenase"/>
    <property type="match status" value="1"/>
</dbReference>
<dbReference type="SMART" id="SM00984">
    <property type="entry name" value="UDPG_MGDP_dh_C"/>
    <property type="match status" value="1"/>
</dbReference>
<comment type="similarity">
    <text evidence="3">Belongs to the UDP-glucose/GDP-mannose dehydrogenase family.</text>
</comment>
<dbReference type="InterPro" id="IPR001732">
    <property type="entry name" value="UDP-Glc/GDP-Man_DH_N"/>
</dbReference>
<dbReference type="PIRSF" id="PIRSF500136">
    <property type="entry name" value="UDP_ManNAc_DH"/>
    <property type="match status" value="1"/>
</dbReference>
<dbReference type="Proteomes" id="UP000023435">
    <property type="component" value="Unassembled WGS sequence"/>
</dbReference>
<dbReference type="Pfam" id="PF00984">
    <property type="entry name" value="UDPG_MGDP_dh"/>
    <property type="match status" value="1"/>
</dbReference>
<accession>A0A125MMC2</accession>
<dbReference type="OrthoDB" id="9803238at2"/>
<proteinExistence type="inferred from homology"/>
<dbReference type="GO" id="GO:0016628">
    <property type="term" value="F:oxidoreductase activity, acting on the CH-CH group of donors, NAD or NADP as acceptor"/>
    <property type="evidence" value="ECO:0007669"/>
    <property type="project" value="InterPro"/>
</dbReference>
<feature type="domain" description="UDP-glucose/GDP-mannose dehydrogenase C-terminal" evidence="4">
    <location>
        <begin position="323"/>
        <end position="418"/>
    </location>
</feature>
<dbReference type="EC" id="1.1.1.22" evidence="5"/>
<keyword evidence="2" id="KW-0520">NAD</keyword>
<dbReference type="Gene3D" id="1.20.5.100">
    <property type="entry name" value="Cytochrome c1, transmembrane anchor, C-terminal"/>
    <property type="match status" value="1"/>
</dbReference>
<dbReference type="SUPFAM" id="SSF52413">
    <property type="entry name" value="UDP-glucose/GDP-mannose dehydrogenase C-terminal domain"/>
    <property type="match status" value="1"/>
</dbReference>
<keyword evidence="1 5" id="KW-0560">Oxidoreductase</keyword>
<dbReference type="NCBIfam" id="TIGR03026">
    <property type="entry name" value="NDP-sugDHase"/>
    <property type="match status" value="1"/>
</dbReference>
<dbReference type="InterPro" id="IPR008927">
    <property type="entry name" value="6-PGluconate_DH-like_C_sf"/>
</dbReference>
<dbReference type="SUPFAM" id="SSF48179">
    <property type="entry name" value="6-phosphogluconate dehydrogenase C-terminal domain-like"/>
    <property type="match status" value="1"/>
</dbReference>
<dbReference type="InterPro" id="IPR028359">
    <property type="entry name" value="UDP_ManNAc/GlcNAc_DH"/>
</dbReference>
<comment type="caution">
    <text evidence="5">The sequence shown here is derived from an EMBL/GenBank/DDBJ whole genome shotgun (WGS) entry which is preliminary data.</text>
</comment>
<dbReference type="Pfam" id="PF03721">
    <property type="entry name" value="UDPG_MGDP_dh_N"/>
    <property type="match status" value="1"/>
</dbReference>
<evidence type="ECO:0000259" key="4">
    <source>
        <dbReference type="SMART" id="SM00984"/>
    </source>
</evidence>
<dbReference type="Gene3D" id="3.40.50.720">
    <property type="entry name" value="NAD(P)-binding Rossmann-like Domain"/>
    <property type="match status" value="2"/>
</dbReference>
<dbReference type="GO" id="GO:0003979">
    <property type="term" value="F:UDP-glucose 6-dehydrogenase activity"/>
    <property type="evidence" value="ECO:0007669"/>
    <property type="project" value="UniProtKB-EC"/>
</dbReference>
<dbReference type="GO" id="GO:0000271">
    <property type="term" value="P:polysaccharide biosynthetic process"/>
    <property type="evidence" value="ECO:0007669"/>
    <property type="project" value="InterPro"/>
</dbReference>
<dbReference type="AlphaFoldDB" id="A0A125MMC2"/>
<dbReference type="PANTHER" id="PTHR43491:SF1">
    <property type="entry name" value="UDP-N-ACETYL-D-MANNOSAMINE DEHYDROGENASE"/>
    <property type="match status" value="1"/>
</dbReference>
<evidence type="ECO:0000256" key="1">
    <source>
        <dbReference type="ARBA" id="ARBA00023002"/>
    </source>
</evidence>
<protein>
    <submittedName>
        <fullName evidence="5">UDP-glucose dehydrogenase</fullName>
        <ecNumber evidence="5">1.1.1.22</ecNumber>
    </submittedName>
</protein>
<dbReference type="GO" id="GO:0051287">
    <property type="term" value="F:NAD binding"/>
    <property type="evidence" value="ECO:0007669"/>
    <property type="project" value="InterPro"/>
</dbReference>
<name>A0A125MMC2_9GAMM</name>
<dbReference type="NCBIfam" id="NF008286">
    <property type="entry name" value="PRK11064.1"/>
    <property type="match status" value="1"/>
</dbReference>
<keyword evidence="6" id="KW-1185">Reference proteome</keyword>
<dbReference type="PANTHER" id="PTHR43491">
    <property type="entry name" value="UDP-N-ACETYL-D-MANNOSAMINE DEHYDROGENASE"/>
    <property type="match status" value="1"/>
</dbReference>
<evidence type="ECO:0000256" key="3">
    <source>
        <dbReference type="PIRNR" id="PIRNR000124"/>
    </source>
</evidence>
<dbReference type="InterPro" id="IPR014026">
    <property type="entry name" value="UDP-Glc/GDP-Man_DH_dimer"/>
</dbReference>
<dbReference type="InterPro" id="IPR036291">
    <property type="entry name" value="NAD(P)-bd_dom_sf"/>
</dbReference>
<evidence type="ECO:0000313" key="5">
    <source>
        <dbReference type="EMBL" id="KWS02932.1"/>
    </source>
</evidence>
<evidence type="ECO:0000256" key="2">
    <source>
        <dbReference type="ARBA" id="ARBA00023027"/>
    </source>
</evidence>
<dbReference type="InterPro" id="IPR036220">
    <property type="entry name" value="UDP-Glc/GDP-Man_DH_C_sf"/>
</dbReference>
<dbReference type="SUPFAM" id="SSF51735">
    <property type="entry name" value="NAD(P)-binding Rossmann-fold domains"/>
    <property type="match status" value="1"/>
</dbReference>
<dbReference type="EMBL" id="JAJA02000001">
    <property type="protein sequence ID" value="KWS02932.1"/>
    <property type="molecule type" value="Genomic_DNA"/>
</dbReference>
<dbReference type="PIRSF" id="PIRSF000124">
    <property type="entry name" value="UDPglc_GDPman_dh"/>
    <property type="match status" value="1"/>
</dbReference>
<sequence length="418" mass="44955">MSFDTVSVIGLGYIGLPTAAAFAAALKRVIGIDVTASIVDTINRGEIHIIEPELDTAVRAAVSGGFLRASLRPEAADAFLIAVPTPFKNDHEPDLSYIEAAAKSLAPVLRKGDLVVLESTSPVGATEQLAAWLAAARPDLSFPQDAGEQADVNIAYCPERVLPGHVMRELIENDRVIGGMTARCSQRACELYKSFVRGECIVTNARTAEMCKLTENAFRDVNIAFANELSIICDKLGINVWDLVGLANRHPRVNILQPGPGVGGHCIAVDPWFIVDSAPDEARLIRTAREVNNGKPGWVINKIDEAIAQAKADGKQHEDLTIAVFGLAFKPDIDDLRESPALDIAVKLAGRHPGRVLAVEPHISVLPAKLDSSKLILVDLPTASAQADIAVLLVDHKPFKDHSLPSHMKIIDTKGIWT</sequence>
<evidence type="ECO:0000313" key="6">
    <source>
        <dbReference type="Proteomes" id="UP000023435"/>
    </source>
</evidence>
<dbReference type="Pfam" id="PF03720">
    <property type="entry name" value="UDPG_MGDP_dh_C"/>
    <property type="match status" value="1"/>
</dbReference>
<gene>
    <name evidence="5" type="ORF">AZ78_0478</name>
</gene>
<dbReference type="RefSeq" id="WP_036107287.1">
    <property type="nucleotide sequence ID" value="NZ_JAJA02000001.1"/>
</dbReference>
<reference evidence="5 6" key="1">
    <citation type="journal article" date="2014" name="Genome Announc.">
        <title>Draft Genome Sequence of Lysobacter capsici AZ78, a Bacterium Antagonistic to Plant-Pathogenic Oomycetes.</title>
        <authorList>
            <person name="Puopolo G."/>
            <person name="Sonego P."/>
            <person name="Engelen K."/>
            <person name="Pertot I."/>
        </authorList>
    </citation>
    <scope>NUCLEOTIDE SEQUENCE [LARGE SCALE GENOMIC DNA]</scope>
    <source>
        <strain evidence="5 6">AZ78</strain>
    </source>
</reference>